<dbReference type="AlphaFoldDB" id="A0A0D2MKP1"/>
<feature type="compositionally biased region" description="Pro residues" evidence="1">
    <location>
        <begin position="220"/>
        <end position="230"/>
    </location>
</feature>
<accession>A0A0D2MKP1</accession>
<gene>
    <name evidence="2" type="ORF">HYPSUDRAFT_53893</name>
</gene>
<feature type="region of interest" description="Disordered" evidence="1">
    <location>
        <begin position="335"/>
        <end position="372"/>
    </location>
</feature>
<feature type="region of interest" description="Disordered" evidence="1">
    <location>
        <begin position="30"/>
        <end position="286"/>
    </location>
</feature>
<feature type="compositionally biased region" description="Pro residues" evidence="1">
    <location>
        <begin position="145"/>
        <end position="173"/>
    </location>
</feature>
<feature type="compositionally biased region" description="Basic residues" evidence="1">
    <location>
        <begin position="86"/>
        <end position="95"/>
    </location>
</feature>
<evidence type="ECO:0000313" key="3">
    <source>
        <dbReference type="Proteomes" id="UP000054270"/>
    </source>
</evidence>
<protein>
    <submittedName>
        <fullName evidence="2">Uncharacterized protein</fullName>
    </submittedName>
</protein>
<evidence type="ECO:0000313" key="2">
    <source>
        <dbReference type="EMBL" id="KJA24303.1"/>
    </source>
</evidence>
<evidence type="ECO:0000256" key="1">
    <source>
        <dbReference type="SAM" id="MobiDB-lite"/>
    </source>
</evidence>
<feature type="compositionally biased region" description="Low complexity" evidence="1">
    <location>
        <begin position="57"/>
        <end position="68"/>
    </location>
</feature>
<dbReference type="EMBL" id="KN817538">
    <property type="protein sequence ID" value="KJA24303.1"/>
    <property type="molecule type" value="Genomic_DNA"/>
</dbReference>
<feature type="compositionally biased region" description="Basic and acidic residues" evidence="1">
    <location>
        <begin position="247"/>
        <end position="260"/>
    </location>
</feature>
<feature type="compositionally biased region" description="Basic and acidic residues" evidence="1">
    <location>
        <begin position="135"/>
        <end position="144"/>
    </location>
</feature>
<dbReference type="Proteomes" id="UP000054270">
    <property type="component" value="Unassembled WGS sequence"/>
</dbReference>
<name>A0A0D2MKP1_HYPSF</name>
<sequence>MTEYTTNPQAVREYMSAQQRTARWLQGVAGRSEGAACYSPSAPPSILEDALVPSAPPSDADSSHSSPPKMILRYGDGRPDVPIPHAARRPPHGQRTRSDAPAHARRYEAPPEEIRILPTAPSAAGHARSKSLSRAPERRRHDPPPPDVPFVPPHYARPPPAGFAPPPPQWPPRPHAKHPPAIVYAPPHGAQRAHYAPPALFHHTPQMGPNGMIYSHSAPAGPPGQFPPGYPTSAPYPSSHRLAASAHDVRTDPARRDRMRALGGRARRPSPSASSESLESRKSDSTYYVLPAHGQKVHVIAPSPDQSVAAASRAAHLAGTRKPFFQRFFNFKKFSHHTGSSSQGSAEGRTLRRRHSLTGGHPGSGGSSEDSP</sequence>
<feature type="compositionally biased region" description="Basic and acidic residues" evidence="1">
    <location>
        <begin position="96"/>
        <end position="115"/>
    </location>
</feature>
<reference evidence="3" key="1">
    <citation type="submission" date="2014-04" db="EMBL/GenBank/DDBJ databases">
        <title>Evolutionary Origins and Diversification of the Mycorrhizal Mutualists.</title>
        <authorList>
            <consortium name="DOE Joint Genome Institute"/>
            <consortium name="Mycorrhizal Genomics Consortium"/>
            <person name="Kohler A."/>
            <person name="Kuo A."/>
            <person name="Nagy L.G."/>
            <person name="Floudas D."/>
            <person name="Copeland A."/>
            <person name="Barry K.W."/>
            <person name="Cichocki N."/>
            <person name="Veneault-Fourrey C."/>
            <person name="LaButti K."/>
            <person name="Lindquist E.A."/>
            <person name="Lipzen A."/>
            <person name="Lundell T."/>
            <person name="Morin E."/>
            <person name="Murat C."/>
            <person name="Riley R."/>
            <person name="Ohm R."/>
            <person name="Sun H."/>
            <person name="Tunlid A."/>
            <person name="Henrissat B."/>
            <person name="Grigoriev I.V."/>
            <person name="Hibbett D.S."/>
            <person name="Martin F."/>
        </authorList>
    </citation>
    <scope>NUCLEOTIDE SEQUENCE [LARGE SCALE GENOMIC DNA]</scope>
    <source>
        <strain evidence="3">FD-334 SS-4</strain>
    </source>
</reference>
<organism evidence="2 3">
    <name type="scientific">Hypholoma sublateritium (strain FD-334 SS-4)</name>
    <dbReference type="NCBI Taxonomy" id="945553"/>
    <lineage>
        <taxon>Eukaryota</taxon>
        <taxon>Fungi</taxon>
        <taxon>Dikarya</taxon>
        <taxon>Basidiomycota</taxon>
        <taxon>Agaricomycotina</taxon>
        <taxon>Agaricomycetes</taxon>
        <taxon>Agaricomycetidae</taxon>
        <taxon>Agaricales</taxon>
        <taxon>Agaricineae</taxon>
        <taxon>Strophariaceae</taxon>
        <taxon>Hypholoma</taxon>
    </lineage>
</organism>
<proteinExistence type="predicted"/>
<keyword evidence="3" id="KW-1185">Reference proteome</keyword>
<dbReference type="OMA" id="CPESHET"/>
<dbReference type="OrthoDB" id="3249663at2759"/>